<dbReference type="EMBL" id="JACHFK010000011">
    <property type="protein sequence ID" value="MBB5378140.1"/>
    <property type="molecule type" value="Genomic_DNA"/>
</dbReference>
<dbReference type="InterPro" id="IPR029028">
    <property type="entry name" value="Alpha/beta_knot_MTases"/>
</dbReference>
<dbReference type="Pfam" id="PF22655">
    <property type="entry name" value="SpoU_sub_bind_like"/>
    <property type="match status" value="1"/>
</dbReference>
<dbReference type="EMBL" id="BNAJ01000011">
    <property type="protein sequence ID" value="GHF56325.1"/>
    <property type="molecule type" value="Genomic_DNA"/>
</dbReference>
<dbReference type="InterPro" id="IPR051259">
    <property type="entry name" value="rRNA_Methyltransferase"/>
</dbReference>
<evidence type="ECO:0000313" key="7">
    <source>
        <dbReference type="Proteomes" id="UP000539473"/>
    </source>
</evidence>
<reference evidence="5" key="1">
    <citation type="journal article" date="2014" name="Int. J. Syst. Evol. Microbiol.">
        <title>Complete genome of a new Firmicutes species belonging to the dominant human colonic microbiota ('Ruminococcus bicirculans') reveals two chromosomes and a selective capacity to utilize plant glucans.</title>
        <authorList>
            <consortium name="NISC Comparative Sequencing Program"/>
            <person name="Wegmann U."/>
            <person name="Louis P."/>
            <person name="Goesmann A."/>
            <person name="Henrissat B."/>
            <person name="Duncan S.H."/>
            <person name="Flint H.J."/>
        </authorList>
    </citation>
    <scope>NUCLEOTIDE SEQUENCE</scope>
    <source>
        <strain evidence="5">CGMCC 1.18437</strain>
    </source>
</reference>
<name>A0A7W8NRR0_9DEIO</name>
<evidence type="ECO:0000313" key="8">
    <source>
        <dbReference type="Proteomes" id="UP000619376"/>
    </source>
</evidence>
<keyword evidence="2 6" id="KW-0808">Transferase</keyword>
<dbReference type="PANTHER" id="PTHR43191:SF2">
    <property type="entry name" value="RRNA METHYLTRANSFERASE 3, MITOCHONDRIAL"/>
    <property type="match status" value="1"/>
</dbReference>
<evidence type="ECO:0000313" key="5">
    <source>
        <dbReference type="EMBL" id="GHF56325.1"/>
    </source>
</evidence>
<dbReference type="InterPro" id="IPR029026">
    <property type="entry name" value="tRNA_m1G_MTases_N"/>
</dbReference>
<dbReference type="GO" id="GO:0032259">
    <property type="term" value="P:methylation"/>
    <property type="evidence" value="ECO:0007669"/>
    <property type="project" value="UniProtKB-KW"/>
</dbReference>
<evidence type="ECO:0000256" key="1">
    <source>
        <dbReference type="ARBA" id="ARBA00022603"/>
    </source>
</evidence>
<reference evidence="5" key="4">
    <citation type="submission" date="2024-05" db="EMBL/GenBank/DDBJ databases">
        <authorList>
            <person name="Sun Q."/>
            <person name="Zhou Y."/>
        </authorList>
    </citation>
    <scope>NUCLEOTIDE SEQUENCE</scope>
    <source>
        <strain evidence="5">CGMCC 1.18437</strain>
    </source>
</reference>
<organism evidence="6 7">
    <name type="scientific">Deinococcus metalli</name>
    <dbReference type="NCBI Taxonomy" id="1141878"/>
    <lineage>
        <taxon>Bacteria</taxon>
        <taxon>Thermotogati</taxon>
        <taxon>Deinococcota</taxon>
        <taxon>Deinococci</taxon>
        <taxon>Deinococcales</taxon>
        <taxon>Deinococcaceae</taxon>
        <taxon>Deinococcus</taxon>
    </lineage>
</organism>
<dbReference type="GO" id="GO:0008173">
    <property type="term" value="F:RNA methyltransferase activity"/>
    <property type="evidence" value="ECO:0007669"/>
    <property type="project" value="InterPro"/>
</dbReference>
<reference evidence="6 7" key="3">
    <citation type="submission" date="2020-08" db="EMBL/GenBank/DDBJ databases">
        <title>Genomic Encyclopedia of Type Strains, Phase IV (KMG-IV): sequencing the most valuable type-strain genomes for metagenomic binning, comparative biology and taxonomic classification.</title>
        <authorList>
            <person name="Goeker M."/>
        </authorList>
    </citation>
    <scope>NUCLEOTIDE SEQUENCE [LARGE SCALE GENOMIC DNA]</scope>
    <source>
        <strain evidence="6 7">DSM 27521</strain>
    </source>
</reference>
<dbReference type="InterPro" id="IPR029064">
    <property type="entry name" value="Ribosomal_eL30-like_sf"/>
</dbReference>
<evidence type="ECO:0000259" key="3">
    <source>
        <dbReference type="Pfam" id="PF00588"/>
    </source>
</evidence>
<feature type="domain" description="tRNA/rRNA methyltransferase SpoU type" evidence="3">
    <location>
        <begin position="181"/>
        <end position="215"/>
    </location>
</feature>
<reference evidence="8" key="2">
    <citation type="journal article" date="2019" name="Int. J. Syst. Evol. Microbiol.">
        <title>The Global Catalogue of Microorganisms (GCM) 10K type strain sequencing project: providing services to taxonomists for standard genome sequencing and annotation.</title>
        <authorList>
            <consortium name="The Broad Institute Genomics Platform"/>
            <consortium name="The Broad Institute Genome Sequencing Center for Infectious Disease"/>
            <person name="Wu L."/>
            <person name="Ma J."/>
        </authorList>
    </citation>
    <scope>NUCLEOTIDE SEQUENCE [LARGE SCALE GENOMIC DNA]</scope>
    <source>
        <strain evidence="8">CGMCC 1.18437</strain>
    </source>
</reference>
<dbReference type="PANTHER" id="PTHR43191">
    <property type="entry name" value="RRNA METHYLTRANSFERASE 3"/>
    <property type="match status" value="1"/>
</dbReference>
<feature type="domain" description="SpoU L30e-like N-terminal" evidence="4">
    <location>
        <begin position="2"/>
        <end position="63"/>
    </location>
</feature>
<dbReference type="GO" id="GO:0006396">
    <property type="term" value="P:RNA processing"/>
    <property type="evidence" value="ECO:0007669"/>
    <property type="project" value="InterPro"/>
</dbReference>
<dbReference type="AlphaFoldDB" id="A0A7W8NRR0"/>
<dbReference type="Proteomes" id="UP000539473">
    <property type="component" value="Unassembled WGS sequence"/>
</dbReference>
<protein>
    <submittedName>
        <fullName evidence="6">TrmH family RNA methyltransferase</fullName>
    </submittedName>
    <submittedName>
        <fullName evidence="5">rRNA methyltransferase</fullName>
    </submittedName>
</protein>
<dbReference type="GO" id="GO:0003723">
    <property type="term" value="F:RNA binding"/>
    <property type="evidence" value="ECO:0007669"/>
    <property type="project" value="InterPro"/>
</dbReference>
<sequence length="227" mass="23889">MEGVRAITLALAHGWRVRALAHSSERPLSAWAQGVVQRAGAEVHDTLPDAGMAELSDRHDRSELIAVLPIPADDPGRQQSRPDLCVVVIDRPGLPGTLGSLLRSIDALGGHGLIVVGHAADVYDPEVIRASTGSFFAVPVVQMERVPDVLAWRDSLRGALGDVPLIGAAEDGAVDADAHPLSRAFLAACDHVVRIPMHGSASSLNVAAAGSVLRYEVGRQRRAGHST</sequence>
<dbReference type="InterPro" id="IPR054578">
    <property type="entry name" value="SpoU_sub_bind-like_N"/>
</dbReference>
<comment type="caution">
    <text evidence="6">The sequence shown here is derived from an EMBL/GenBank/DDBJ whole genome shotgun (WGS) entry which is preliminary data.</text>
</comment>
<gene>
    <name evidence="5" type="ORF">GCM10017781_35800</name>
    <name evidence="6" type="ORF">HNQ07_003641</name>
</gene>
<evidence type="ECO:0000259" key="4">
    <source>
        <dbReference type="Pfam" id="PF22655"/>
    </source>
</evidence>
<evidence type="ECO:0000313" key="6">
    <source>
        <dbReference type="EMBL" id="MBB5378140.1"/>
    </source>
</evidence>
<proteinExistence type="predicted"/>
<dbReference type="Gene3D" id="3.40.1280.10">
    <property type="match status" value="2"/>
</dbReference>
<dbReference type="SUPFAM" id="SSF75217">
    <property type="entry name" value="alpha/beta knot"/>
    <property type="match status" value="1"/>
</dbReference>
<keyword evidence="8" id="KW-1185">Reference proteome</keyword>
<dbReference type="Pfam" id="PF00588">
    <property type="entry name" value="SpoU_methylase"/>
    <property type="match status" value="2"/>
</dbReference>
<dbReference type="InterPro" id="IPR001537">
    <property type="entry name" value="SpoU_MeTrfase"/>
</dbReference>
<feature type="domain" description="tRNA/rRNA methyltransferase SpoU type" evidence="3">
    <location>
        <begin position="86"/>
        <end position="151"/>
    </location>
</feature>
<evidence type="ECO:0000256" key="2">
    <source>
        <dbReference type="ARBA" id="ARBA00022679"/>
    </source>
</evidence>
<dbReference type="Gene3D" id="3.30.1330.30">
    <property type="match status" value="1"/>
</dbReference>
<accession>A0A7W8NRR0</accession>
<dbReference type="Proteomes" id="UP000619376">
    <property type="component" value="Unassembled WGS sequence"/>
</dbReference>
<keyword evidence="1 6" id="KW-0489">Methyltransferase</keyword>